<sequence length="808" mass="88270">MPYHYEDHDDSTTLTGKPRKRLTQSCDRCKAKKRRCDGAHPCSNCTKAKATCTMLIEQKKRGPKRSSIVDVPEPARYSSEEPASSIFNDDGPLSPYQEDGDDASDHQASENGSDSPAGTNSRESRNGFDLLYEPTDQDAQFSLLSSAEPSDTNFFGDLEGFGDMSVDGNNLMMDTNDDGAAVLKRSNDLGRKMPSFGSSAMEGVLSDPGTTRAIPAAADYTSQASSHSTQPPASSASWIPQMPSYKNLTPTTTPPTQSLTAFLRNDSPIDFHLHMINLFFTYFHPTYPILHERTFFDSLTSNGQDQSQPKVSTALLHAVYSIGVLYSSHPDVVSLGGRSKASSDFARKAEAFLKKGGDVVARCLIDIRDFGSTVSGDGEMELFPGTWRMAQKTQLGFDSPCDTVYSVINGRVQEGAHASSSSHMRTHPTEFRSTAEKKRAWWGLFTMDTFVTLSTGYDLSIDESLYMESLLDTEALVHSAPHSLATEKNNLESRYGALRQSHLAYSAHQAQQMDWNALLGGFPTNTVFGLSADRSGAGNGQNSSSRAAAMDHLFTPLSEVHPHIRIEIFMRKVMRSMTLSTPPSAYVGALHSKIMQFPKSFPPEAQRYLSFTQQMFPLPMAGGISTGVVHTLLLFFATLSLIHQSSITDVTTTHDVNGRPMTSLDVCVALYQRMNLLIEDIYAARFAQTTDPLAAFGSPAPPPPHELVSTPFSAILLTVPVIPLLSSHHASALIIPASGAVPCLEQTVLPTLDDMGMVWARASRYAAGLRGWAEIVRDRGMVLNNSASLPWKPTDDLRGRIINMAFDL</sequence>
<dbReference type="PANTHER" id="PTHR47338">
    <property type="entry name" value="ZN(II)2CYS6 TRANSCRIPTION FACTOR (EUROFUNG)-RELATED"/>
    <property type="match status" value="1"/>
</dbReference>
<dbReference type="Pfam" id="PF04082">
    <property type="entry name" value="Fungal_trans"/>
    <property type="match status" value="1"/>
</dbReference>
<feature type="compositionally biased region" description="Polar residues" evidence="6">
    <location>
        <begin position="220"/>
        <end position="248"/>
    </location>
</feature>
<dbReference type="SUPFAM" id="SSF57701">
    <property type="entry name" value="Zn2/Cys6 DNA-binding domain"/>
    <property type="match status" value="1"/>
</dbReference>
<dbReference type="Gene3D" id="4.10.240.10">
    <property type="entry name" value="Zn(2)-C6 fungal-type DNA-binding domain"/>
    <property type="match status" value="1"/>
</dbReference>
<dbReference type="GO" id="GO:0008270">
    <property type="term" value="F:zinc ion binding"/>
    <property type="evidence" value="ECO:0007669"/>
    <property type="project" value="InterPro"/>
</dbReference>
<evidence type="ECO:0000256" key="6">
    <source>
        <dbReference type="SAM" id="MobiDB-lite"/>
    </source>
</evidence>
<evidence type="ECO:0000256" key="1">
    <source>
        <dbReference type="ARBA" id="ARBA00004123"/>
    </source>
</evidence>
<name>A0A507DWC0_9FUNG</name>
<keyword evidence="9" id="KW-1185">Reference proteome</keyword>
<evidence type="ECO:0000256" key="3">
    <source>
        <dbReference type="ARBA" id="ARBA00023015"/>
    </source>
</evidence>
<dbReference type="GO" id="GO:0003677">
    <property type="term" value="F:DNA binding"/>
    <property type="evidence" value="ECO:0007669"/>
    <property type="project" value="InterPro"/>
</dbReference>
<dbReference type="SMART" id="SM00066">
    <property type="entry name" value="GAL4"/>
    <property type="match status" value="1"/>
</dbReference>
<protein>
    <recommendedName>
        <fullName evidence="7">Zn(2)-C6 fungal-type domain-containing protein</fullName>
    </recommendedName>
</protein>
<dbReference type="CDD" id="cd12148">
    <property type="entry name" value="fungal_TF_MHR"/>
    <property type="match status" value="1"/>
</dbReference>
<comment type="subcellular location">
    <subcellularLocation>
        <location evidence="1">Nucleus</location>
    </subcellularLocation>
</comment>
<evidence type="ECO:0000313" key="9">
    <source>
        <dbReference type="Proteomes" id="UP000318582"/>
    </source>
</evidence>
<evidence type="ECO:0000313" key="8">
    <source>
        <dbReference type="EMBL" id="TPX56014.1"/>
    </source>
</evidence>
<evidence type="ECO:0000256" key="2">
    <source>
        <dbReference type="ARBA" id="ARBA00022723"/>
    </source>
</evidence>
<evidence type="ECO:0000256" key="5">
    <source>
        <dbReference type="ARBA" id="ARBA00023242"/>
    </source>
</evidence>
<keyword evidence="4" id="KW-0804">Transcription</keyword>
<organism evidence="8 9">
    <name type="scientific">Powellomyces hirtus</name>
    <dbReference type="NCBI Taxonomy" id="109895"/>
    <lineage>
        <taxon>Eukaryota</taxon>
        <taxon>Fungi</taxon>
        <taxon>Fungi incertae sedis</taxon>
        <taxon>Chytridiomycota</taxon>
        <taxon>Chytridiomycota incertae sedis</taxon>
        <taxon>Chytridiomycetes</taxon>
        <taxon>Spizellomycetales</taxon>
        <taxon>Powellomycetaceae</taxon>
        <taxon>Powellomyces</taxon>
    </lineage>
</organism>
<feature type="region of interest" description="Disordered" evidence="6">
    <location>
        <begin position="219"/>
        <end position="254"/>
    </location>
</feature>
<feature type="compositionally biased region" description="Basic and acidic residues" evidence="6">
    <location>
        <begin position="1"/>
        <end position="11"/>
    </location>
</feature>
<dbReference type="CDD" id="cd00067">
    <property type="entry name" value="GAL4"/>
    <property type="match status" value="1"/>
</dbReference>
<reference evidence="8 9" key="1">
    <citation type="journal article" date="2019" name="Sci. Rep.">
        <title>Comparative genomics of chytrid fungi reveal insights into the obligate biotrophic and pathogenic lifestyle of Synchytrium endobioticum.</title>
        <authorList>
            <person name="van de Vossenberg B.T.L.H."/>
            <person name="Warris S."/>
            <person name="Nguyen H.D.T."/>
            <person name="van Gent-Pelzer M.P.E."/>
            <person name="Joly D.L."/>
            <person name="van de Geest H.C."/>
            <person name="Bonants P.J.M."/>
            <person name="Smith D.S."/>
            <person name="Levesque C.A."/>
            <person name="van der Lee T.A.J."/>
        </authorList>
    </citation>
    <scope>NUCLEOTIDE SEQUENCE [LARGE SCALE GENOMIC DNA]</scope>
    <source>
        <strain evidence="8 9">CBS 809.83</strain>
    </source>
</reference>
<dbReference type="Pfam" id="PF00172">
    <property type="entry name" value="Zn_clus"/>
    <property type="match status" value="1"/>
</dbReference>
<dbReference type="AlphaFoldDB" id="A0A507DWC0"/>
<comment type="caution">
    <text evidence="8">The sequence shown here is derived from an EMBL/GenBank/DDBJ whole genome shotgun (WGS) entry which is preliminary data.</text>
</comment>
<dbReference type="GO" id="GO:0006351">
    <property type="term" value="P:DNA-templated transcription"/>
    <property type="evidence" value="ECO:0007669"/>
    <property type="project" value="InterPro"/>
</dbReference>
<dbReference type="InterPro" id="IPR001138">
    <property type="entry name" value="Zn2Cys6_DnaBD"/>
</dbReference>
<dbReference type="InterPro" id="IPR036864">
    <property type="entry name" value="Zn2-C6_fun-type_DNA-bd_sf"/>
</dbReference>
<dbReference type="PANTHER" id="PTHR47338:SF5">
    <property type="entry name" value="ZN(II)2CYS6 TRANSCRIPTION FACTOR (EUROFUNG)"/>
    <property type="match status" value="1"/>
</dbReference>
<dbReference type="GO" id="GO:0005634">
    <property type="term" value="C:nucleus"/>
    <property type="evidence" value="ECO:0007669"/>
    <property type="project" value="UniProtKB-SubCell"/>
</dbReference>
<dbReference type="PROSITE" id="PS00463">
    <property type="entry name" value="ZN2_CY6_FUNGAL_1"/>
    <property type="match status" value="1"/>
</dbReference>
<keyword evidence="5" id="KW-0539">Nucleus</keyword>
<dbReference type="GO" id="GO:0000981">
    <property type="term" value="F:DNA-binding transcription factor activity, RNA polymerase II-specific"/>
    <property type="evidence" value="ECO:0007669"/>
    <property type="project" value="InterPro"/>
</dbReference>
<feature type="region of interest" description="Disordered" evidence="6">
    <location>
        <begin position="56"/>
        <end position="127"/>
    </location>
</feature>
<evidence type="ECO:0000256" key="4">
    <source>
        <dbReference type="ARBA" id="ARBA00023163"/>
    </source>
</evidence>
<evidence type="ECO:0000259" key="7">
    <source>
        <dbReference type="PROSITE" id="PS50048"/>
    </source>
</evidence>
<accession>A0A507DWC0</accession>
<gene>
    <name evidence="8" type="ORF">PhCBS80983_g04872</name>
</gene>
<feature type="region of interest" description="Disordered" evidence="6">
    <location>
        <begin position="1"/>
        <end position="20"/>
    </location>
</feature>
<keyword evidence="3" id="KW-0805">Transcription regulation</keyword>
<proteinExistence type="predicted"/>
<keyword evidence="2" id="KW-0479">Metal-binding</keyword>
<feature type="domain" description="Zn(2)-C6 fungal-type" evidence="7">
    <location>
        <begin position="25"/>
        <end position="54"/>
    </location>
</feature>
<dbReference type="PROSITE" id="PS50048">
    <property type="entry name" value="ZN2_CY6_FUNGAL_2"/>
    <property type="match status" value="1"/>
</dbReference>
<dbReference type="InterPro" id="IPR007219">
    <property type="entry name" value="XnlR_reg_dom"/>
</dbReference>
<feature type="compositionally biased region" description="Polar residues" evidence="6">
    <location>
        <begin position="109"/>
        <end position="121"/>
    </location>
</feature>
<dbReference type="EMBL" id="QEAQ01000088">
    <property type="protein sequence ID" value="TPX56014.1"/>
    <property type="molecule type" value="Genomic_DNA"/>
</dbReference>
<dbReference type="Proteomes" id="UP000318582">
    <property type="component" value="Unassembled WGS sequence"/>
</dbReference>
<dbReference type="InterPro" id="IPR050815">
    <property type="entry name" value="TF_fung"/>
</dbReference>